<keyword evidence="3" id="KW-0677">Repeat</keyword>
<evidence type="ECO:0000256" key="1">
    <source>
        <dbReference type="ARBA" id="ARBA00004906"/>
    </source>
</evidence>
<dbReference type="SUPFAM" id="SSF50978">
    <property type="entry name" value="WD40 repeat-like"/>
    <property type="match status" value="1"/>
</dbReference>
<proteinExistence type="inferred from homology"/>
<evidence type="ECO:0000256" key="4">
    <source>
        <dbReference type="ARBA" id="ARBA00022786"/>
    </source>
</evidence>
<dbReference type="EMBL" id="JADCTT010000010">
    <property type="protein sequence ID" value="KAF9747240.1"/>
    <property type="molecule type" value="Genomic_DNA"/>
</dbReference>
<organism evidence="8 9">
    <name type="scientific">Bionectria ochroleuca</name>
    <name type="common">Gliocladium roseum</name>
    <dbReference type="NCBI Taxonomy" id="29856"/>
    <lineage>
        <taxon>Eukaryota</taxon>
        <taxon>Fungi</taxon>
        <taxon>Dikarya</taxon>
        <taxon>Ascomycota</taxon>
        <taxon>Pezizomycotina</taxon>
        <taxon>Sordariomycetes</taxon>
        <taxon>Hypocreomycetidae</taxon>
        <taxon>Hypocreales</taxon>
        <taxon>Bionectriaceae</taxon>
        <taxon>Clonostachys</taxon>
    </lineage>
</organism>
<sequence length="729" mass="80292">MDHQHGLAPMSPPPSSSPARMASSPIAGLLSPTRTNRGKERRNPSVTPRRFGRFFTPRSQELRGRRILATLDTAATNQQPLSRRVLASDPLTPDIVLSSPSKSPRSTRAADNEGSPEEPLVEERSRPTSREVQLPRITFDIGDNTQLGQDVLGDWRKATLSQFFKASRGRAPNSKDRQLTDASQSPTPKRQKREDALETHEPIPIKKFANMGFGAQMLEREHGFAMDTGKQYLAYPAWDERAETANFCSTNADWYANESLVQGQGNPLPFCLASCSKSPVTAIGDEQGYVRLFRTDDGHDRQDKVYETLLMHDNAVIDVAFSQDDMRLATAAGDRTCGIVDVTTMKVAVTLASHHKSSLRQVAFQPGQGNGDVLATSDRDGTIAIWDLRCSQLPARAFSSIVNDSSTRRRIYPRDDSLDAVHGVASNVIPAAHSRLTEGRFTPASLTAIHWFPDGREHLLLSGSEANASIKLWDTRYIKPVRAQSTPLAQTAAPRHHTFRSYGITSIAMSSDAARFYAVCRDSTVYAYSTAHLMLGEAPELVYNAIKRKPRAIEGIGPLFGLKNESFSVGTFFIKSKLRPASGASPELLAVGSTSGCPMLFPTDERYMRTAWAANSHILKPDPVLITPSQSFTATNTPASLTPSNCDIPIYRSGTPLVRGHEREVTNVSWTHQGRLVTASDDGNVRHWQEDAAKARHLRQVGDFGGERWMSGWADVGDEWDLDDDEILS</sequence>
<feature type="region of interest" description="Disordered" evidence="7">
    <location>
        <begin position="1"/>
        <end position="58"/>
    </location>
</feature>
<dbReference type="GO" id="GO:0043161">
    <property type="term" value="P:proteasome-mediated ubiquitin-dependent protein catabolic process"/>
    <property type="evidence" value="ECO:0007669"/>
    <property type="project" value="TreeGrafter"/>
</dbReference>
<keyword evidence="2 6" id="KW-0853">WD repeat</keyword>
<dbReference type="InterPro" id="IPR015943">
    <property type="entry name" value="WD40/YVTN_repeat-like_dom_sf"/>
</dbReference>
<keyword evidence="4" id="KW-0833">Ubl conjugation pathway</keyword>
<evidence type="ECO:0000256" key="3">
    <source>
        <dbReference type="ARBA" id="ARBA00022737"/>
    </source>
</evidence>
<dbReference type="Gene3D" id="2.130.10.10">
    <property type="entry name" value="YVTN repeat-like/Quinoprotein amine dehydrogenase"/>
    <property type="match status" value="2"/>
</dbReference>
<dbReference type="InterPro" id="IPR036322">
    <property type="entry name" value="WD40_repeat_dom_sf"/>
</dbReference>
<dbReference type="InterPro" id="IPR019775">
    <property type="entry name" value="WD40_repeat_CS"/>
</dbReference>
<gene>
    <name evidence="8" type="ORF">IM811_002574</name>
</gene>
<comment type="caution">
    <text evidence="8">The sequence shown here is derived from an EMBL/GenBank/DDBJ whole genome shotgun (WGS) entry which is preliminary data.</text>
</comment>
<feature type="repeat" description="WD" evidence="6">
    <location>
        <begin position="352"/>
        <end position="389"/>
    </location>
</feature>
<evidence type="ECO:0000256" key="5">
    <source>
        <dbReference type="ARBA" id="ARBA00038344"/>
    </source>
</evidence>
<dbReference type="PANTHER" id="PTHR22852">
    <property type="entry name" value="LETHAL 2 DENTICLELESS PROTEIN RETINOIC ACID-REGULATED NUCLEAR MATRIX-ASSOCIATED PROTEIN"/>
    <property type="match status" value="1"/>
</dbReference>
<comment type="similarity">
    <text evidence="5">Belongs to the WD repeat cdt2 family.</text>
</comment>
<dbReference type="GO" id="GO:0030674">
    <property type="term" value="F:protein-macromolecule adaptor activity"/>
    <property type="evidence" value="ECO:0007669"/>
    <property type="project" value="TreeGrafter"/>
</dbReference>
<dbReference type="PANTHER" id="PTHR22852:SF0">
    <property type="entry name" value="DENTICLELESS PROTEIN HOMOLOG"/>
    <property type="match status" value="1"/>
</dbReference>
<dbReference type="PROSITE" id="PS00678">
    <property type="entry name" value="WD_REPEATS_1"/>
    <property type="match status" value="1"/>
</dbReference>
<reference evidence="8" key="1">
    <citation type="submission" date="2020-10" db="EMBL/GenBank/DDBJ databases">
        <title>High-Quality Genome Resource of Clonostachys rosea strain S41 by Oxford Nanopore Long-Read Sequencing.</title>
        <authorList>
            <person name="Wang H."/>
        </authorList>
    </citation>
    <scope>NUCLEOTIDE SEQUENCE</scope>
    <source>
        <strain evidence="8">S41</strain>
    </source>
</reference>
<protein>
    <recommendedName>
        <fullName evidence="10">Anaphase-promoting complex subunit 4 WD40 domain-containing protein</fullName>
    </recommendedName>
</protein>
<evidence type="ECO:0000313" key="9">
    <source>
        <dbReference type="Proteomes" id="UP000616885"/>
    </source>
</evidence>
<evidence type="ECO:0000256" key="2">
    <source>
        <dbReference type="ARBA" id="ARBA00022574"/>
    </source>
</evidence>
<dbReference type="AlphaFoldDB" id="A0A8H7KFB6"/>
<feature type="region of interest" description="Disordered" evidence="7">
    <location>
        <begin position="80"/>
        <end position="137"/>
    </location>
</feature>
<dbReference type="Proteomes" id="UP000616885">
    <property type="component" value="Unassembled WGS sequence"/>
</dbReference>
<evidence type="ECO:0000313" key="8">
    <source>
        <dbReference type="EMBL" id="KAF9747240.1"/>
    </source>
</evidence>
<comment type="pathway">
    <text evidence="1">Protein modification; protein ubiquitination.</text>
</comment>
<evidence type="ECO:0000256" key="6">
    <source>
        <dbReference type="PROSITE-ProRule" id="PRU00221"/>
    </source>
</evidence>
<dbReference type="PROSITE" id="PS50294">
    <property type="entry name" value="WD_REPEATS_REGION"/>
    <property type="match status" value="2"/>
</dbReference>
<dbReference type="SMART" id="SM00320">
    <property type="entry name" value="WD40"/>
    <property type="match status" value="5"/>
</dbReference>
<dbReference type="Pfam" id="PF00400">
    <property type="entry name" value="WD40"/>
    <property type="match status" value="3"/>
</dbReference>
<feature type="repeat" description="WD" evidence="6">
    <location>
        <begin position="658"/>
        <end position="698"/>
    </location>
</feature>
<evidence type="ECO:0008006" key="10">
    <source>
        <dbReference type="Google" id="ProtNLM"/>
    </source>
</evidence>
<name>A0A8H7KFB6_BIOOC</name>
<feature type="compositionally biased region" description="Low complexity" evidence="7">
    <location>
        <begin position="47"/>
        <end position="58"/>
    </location>
</feature>
<accession>A0A8H7KFB6</accession>
<dbReference type="InterPro" id="IPR001680">
    <property type="entry name" value="WD40_rpt"/>
</dbReference>
<feature type="region of interest" description="Disordered" evidence="7">
    <location>
        <begin position="166"/>
        <end position="200"/>
    </location>
</feature>
<dbReference type="PROSITE" id="PS50082">
    <property type="entry name" value="WD_REPEATS_2"/>
    <property type="match status" value="2"/>
</dbReference>
<dbReference type="GO" id="GO:0005634">
    <property type="term" value="C:nucleus"/>
    <property type="evidence" value="ECO:0007669"/>
    <property type="project" value="TreeGrafter"/>
</dbReference>
<evidence type="ECO:0000256" key="7">
    <source>
        <dbReference type="SAM" id="MobiDB-lite"/>
    </source>
</evidence>
<dbReference type="InterPro" id="IPR051865">
    <property type="entry name" value="WD-repeat_CDT2_adapter"/>
</dbReference>